<gene>
    <name evidence="3" type="ORF">H4219_001019</name>
</gene>
<evidence type="ECO:0000313" key="3">
    <source>
        <dbReference type="EMBL" id="KAJ1920966.1"/>
    </source>
</evidence>
<name>A0A9W8A293_9FUNG</name>
<feature type="region of interest" description="Disordered" evidence="1">
    <location>
        <begin position="177"/>
        <end position="207"/>
    </location>
</feature>
<dbReference type="EMBL" id="JANBPU010000008">
    <property type="protein sequence ID" value="KAJ1920966.1"/>
    <property type="molecule type" value="Genomic_DNA"/>
</dbReference>
<protein>
    <submittedName>
        <fullName evidence="3">Uncharacterized protein</fullName>
    </submittedName>
</protein>
<sequence>MTILVVVAAATITTLSSAPVKGEYVTANNRYYSTVPQGYSVAEPTCPGPVTLVKIQPVVYPTTVFSYDTTTVYKTKLSRTTKYVTNSAGYPGPDGVTITITDHIPKTTTKTITKTAPTNAKCDPEDDEWAGWYECDDEESSEDGDYQDPTPSVTRGKVTTTRTTTITKDTTIYVTKNKSSNVSNDSYEDEEGEGSDDGNQNKPTGNVVTKVITTTITTDHTVTVTR</sequence>
<dbReference type="Proteomes" id="UP001150538">
    <property type="component" value="Unassembled WGS sequence"/>
</dbReference>
<feature type="compositionally biased region" description="Acidic residues" evidence="1">
    <location>
        <begin position="137"/>
        <end position="146"/>
    </location>
</feature>
<accession>A0A9W8A293</accession>
<evidence type="ECO:0000313" key="4">
    <source>
        <dbReference type="Proteomes" id="UP001150538"/>
    </source>
</evidence>
<feature type="signal peptide" evidence="2">
    <location>
        <begin position="1"/>
        <end position="22"/>
    </location>
</feature>
<feature type="compositionally biased region" description="Low complexity" evidence="1">
    <location>
        <begin position="197"/>
        <end position="207"/>
    </location>
</feature>
<organism evidence="3 4">
    <name type="scientific">Mycoemilia scoparia</name>
    <dbReference type="NCBI Taxonomy" id="417184"/>
    <lineage>
        <taxon>Eukaryota</taxon>
        <taxon>Fungi</taxon>
        <taxon>Fungi incertae sedis</taxon>
        <taxon>Zoopagomycota</taxon>
        <taxon>Kickxellomycotina</taxon>
        <taxon>Kickxellomycetes</taxon>
        <taxon>Kickxellales</taxon>
        <taxon>Kickxellaceae</taxon>
        <taxon>Mycoemilia</taxon>
    </lineage>
</organism>
<comment type="caution">
    <text evidence="3">The sequence shown here is derived from an EMBL/GenBank/DDBJ whole genome shotgun (WGS) entry which is preliminary data.</text>
</comment>
<evidence type="ECO:0000256" key="2">
    <source>
        <dbReference type="SAM" id="SignalP"/>
    </source>
</evidence>
<proteinExistence type="predicted"/>
<keyword evidence="2" id="KW-0732">Signal</keyword>
<reference evidence="3" key="1">
    <citation type="submission" date="2022-07" db="EMBL/GenBank/DDBJ databases">
        <title>Phylogenomic reconstructions and comparative analyses of Kickxellomycotina fungi.</title>
        <authorList>
            <person name="Reynolds N.K."/>
            <person name="Stajich J.E."/>
            <person name="Barry K."/>
            <person name="Grigoriev I.V."/>
            <person name="Crous P."/>
            <person name="Smith M.E."/>
        </authorList>
    </citation>
    <scope>NUCLEOTIDE SEQUENCE</scope>
    <source>
        <strain evidence="3">NBRC 100468</strain>
    </source>
</reference>
<feature type="chain" id="PRO_5040986523" evidence="2">
    <location>
        <begin position="23"/>
        <end position="226"/>
    </location>
</feature>
<keyword evidence="4" id="KW-1185">Reference proteome</keyword>
<evidence type="ECO:0000256" key="1">
    <source>
        <dbReference type="SAM" id="MobiDB-lite"/>
    </source>
</evidence>
<dbReference type="AlphaFoldDB" id="A0A9W8A293"/>
<feature type="region of interest" description="Disordered" evidence="1">
    <location>
        <begin position="137"/>
        <end position="159"/>
    </location>
</feature>
<feature type="compositionally biased region" description="Acidic residues" evidence="1">
    <location>
        <begin position="186"/>
        <end position="196"/>
    </location>
</feature>